<keyword evidence="4" id="KW-1185">Reference proteome</keyword>
<protein>
    <recommendedName>
        <fullName evidence="2">DUF6817 domain-containing protein</fullName>
    </recommendedName>
</protein>
<dbReference type="InterPro" id="IPR049202">
    <property type="entry name" value="DUF6817"/>
</dbReference>
<dbReference type="OrthoDB" id="2306007at2759"/>
<feature type="compositionally biased region" description="Low complexity" evidence="1">
    <location>
        <begin position="1"/>
        <end position="11"/>
    </location>
</feature>
<comment type="caution">
    <text evidence="3">The sequence shown here is derived from an EMBL/GenBank/DDBJ whole genome shotgun (WGS) entry which is preliminary data.</text>
</comment>
<dbReference type="Pfam" id="PF20680">
    <property type="entry name" value="DUF6817"/>
    <property type="match status" value="1"/>
</dbReference>
<proteinExistence type="predicted"/>
<organism evidence="3">
    <name type="scientific">Salvia splendens</name>
    <name type="common">Scarlet sage</name>
    <dbReference type="NCBI Taxonomy" id="180675"/>
    <lineage>
        <taxon>Eukaryota</taxon>
        <taxon>Viridiplantae</taxon>
        <taxon>Streptophyta</taxon>
        <taxon>Embryophyta</taxon>
        <taxon>Tracheophyta</taxon>
        <taxon>Spermatophyta</taxon>
        <taxon>Magnoliopsida</taxon>
        <taxon>eudicotyledons</taxon>
        <taxon>Gunneridae</taxon>
        <taxon>Pentapetalae</taxon>
        <taxon>asterids</taxon>
        <taxon>lamiids</taxon>
        <taxon>Lamiales</taxon>
        <taxon>Lamiaceae</taxon>
        <taxon>Nepetoideae</taxon>
        <taxon>Mentheae</taxon>
        <taxon>Salviinae</taxon>
        <taxon>Salvia</taxon>
        <taxon>Salvia subgen. Calosphace</taxon>
        <taxon>core Calosphace</taxon>
    </lineage>
</organism>
<reference evidence="3" key="1">
    <citation type="submission" date="2018-01" db="EMBL/GenBank/DDBJ databases">
        <authorList>
            <person name="Mao J.F."/>
        </authorList>
    </citation>
    <scope>NUCLEOTIDE SEQUENCE</scope>
    <source>
        <strain evidence="3">Huo1</strain>
        <tissue evidence="3">Leaf</tissue>
    </source>
</reference>
<reference evidence="3" key="2">
    <citation type="submission" date="2020-08" db="EMBL/GenBank/DDBJ databases">
        <title>Plant Genome Project.</title>
        <authorList>
            <person name="Zhang R.-G."/>
        </authorList>
    </citation>
    <scope>NUCLEOTIDE SEQUENCE</scope>
    <source>
        <strain evidence="3">Huo1</strain>
        <tissue evidence="3">Leaf</tissue>
    </source>
</reference>
<dbReference type="PANTHER" id="PTHR37391:SF2">
    <property type="entry name" value="E3 UBIQUITIN-PROTEIN LIGASE"/>
    <property type="match status" value="1"/>
</dbReference>
<name>A0A8X9A260_SALSN</name>
<dbReference type="PANTHER" id="PTHR37391">
    <property type="entry name" value="E3 UBIQUITIN-PROTEIN LIGASE"/>
    <property type="match status" value="1"/>
</dbReference>
<evidence type="ECO:0000259" key="2">
    <source>
        <dbReference type="Pfam" id="PF20680"/>
    </source>
</evidence>
<accession>A0A8X9A260</accession>
<dbReference type="AlphaFoldDB" id="A0A8X9A260"/>
<feature type="domain" description="DUF6817" evidence="2">
    <location>
        <begin position="53"/>
        <end position="139"/>
    </location>
</feature>
<evidence type="ECO:0000256" key="1">
    <source>
        <dbReference type="SAM" id="MobiDB-lite"/>
    </source>
</evidence>
<evidence type="ECO:0000313" key="4">
    <source>
        <dbReference type="Proteomes" id="UP000298416"/>
    </source>
</evidence>
<gene>
    <name evidence="3" type="ORF">SASPL_116034</name>
</gene>
<feature type="region of interest" description="Disordered" evidence="1">
    <location>
        <begin position="1"/>
        <end position="21"/>
    </location>
</feature>
<sequence>MAPPSSTTPQPSDDHNPRPADHLNLESLLSSARPFLRGELHAVDENLPRLVSVLQAAGAGECWHKHGSFLDHLIGVYRILKLWNAPDAVCLCGLFHSAYSNSYVNLAIFPPSPTGRDIVRGHVGAAAERLIHLFCIVPRQSLIHDLLLFRYADSELIEHLRSSEISIEKLRGGGAVGDDEIWRSKLRSICPAEGMTVKHIKTGEDLVISRRLVATFLMMTVADFSDQLFSFQDGLFDNRDGKLEFSGNNVLTSLWPGDGKPGLWMNSASRMAAIYTLLLREEEIYLKTAENHADRDEDLELVVPPVFDNCSKVLDPQEQIAARELYWKAVCGAAEVGLERAEGMLVESVARNPFVGEGYVVLAQIYLGKGEFGAAEEAAERGLRLLVEWGSPWDKRMTWQGWVAWGRVLLMKAKEKSWPETAWGILNLGLVA</sequence>
<dbReference type="Proteomes" id="UP000298416">
    <property type="component" value="Unassembled WGS sequence"/>
</dbReference>
<evidence type="ECO:0000313" key="3">
    <source>
        <dbReference type="EMBL" id="KAG6425593.1"/>
    </source>
</evidence>
<dbReference type="EMBL" id="PNBA02000005">
    <property type="protein sequence ID" value="KAG6425593.1"/>
    <property type="molecule type" value="Genomic_DNA"/>
</dbReference>
<feature type="compositionally biased region" description="Basic and acidic residues" evidence="1">
    <location>
        <begin position="12"/>
        <end position="21"/>
    </location>
</feature>